<dbReference type="PANTHER" id="PTHR11861">
    <property type="entry name" value="MELANOCYTE PROTEIN PMEL 17-RELATED"/>
    <property type="match status" value="1"/>
</dbReference>
<dbReference type="AlphaFoldDB" id="A0A087TWL4"/>
<feature type="non-terminal residue" evidence="3">
    <location>
        <position position="405"/>
    </location>
</feature>
<protein>
    <submittedName>
        <fullName evidence="3">Transmembrane protein 130</fullName>
    </submittedName>
</protein>
<organism evidence="3 4">
    <name type="scientific">Stegodyphus mimosarum</name>
    <name type="common">African social velvet spider</name>
    <dbReference type="NCBI Taxonomy" id="407821"/>
    <lineage>
        <taxon>Eukaryota</taxon>
        <taxon>Metazoa</taxon>
        <taxon>Ecdysozoa</taxon>
        <taxon>Arthropoda</taxon>
        <taxon>Chelicerata</taxon>
        <taxon>Arachnida</taxon>
        <taxon>Araneae</taxon>
        <taxon>Araneomorphae</taxon>
        <taxon>Entelegynae</taxon>
        <taxon>Eresoidea</taxon>
        <taxon>Eresidae</taxon>
        <taxon>Stegodyphus</taxon>
    </lineage>
</organism>
<name>A0A087TWL4_STEMI</name>
<evidence type="ECO:0000256" key="2">
    <source>
        <dbReference type="SAM" id="SignalP"/>
    </source>
</evidence>
<dbReference type="OMA" id="PPLTMCW"/>
<feature type="chain" id="PRO_5001830067" evidence="2">
    <location>
        <begin position="24"/>
        <end position="405"/>
    </location>
</feature>
<dbReference type="Proteomes" id="UP000054359">
    <property type="component" value="Unassembled WGS sequence"/>
</dbReference>
<dbReference type="GO" id="GO:0005886">
    <property type="term" value="C:plasma membrane"/>
    <property type="evidence" value="ECO:0007669"/>
    <property type="project" value="TreeGrafter"/>
</dbReference>
<proteinExistence type="predicted"/>
<gene>
    <name evidence="3" type="ORF">X975_12300</name>
</gene>
<evidence type="ECO:0000313" key="3">
    <source>
        <dbReference type="EMBL" id="KFM69503.1"/>
    </source>
</evidence>
<sequence length="405" mass="45499">MKFLSNICPLLLLVSLTINQVLSSRRLIITNDGPAILGSNITFTAVLQDYVPKSNLLYVFSDGIQKLQYETRAVNVSLSVELSSTLYDEGTYLMNVTVEENFIIWSKTVIANYSIFSVQRDLIGEILVFRGNISYGNDVDEVAVGENVTIVTDLHNPSGFLNNSLIEYAWSIDAERHQTLKNVLTYNFSDAGVKEIKSFASATFPNNDFRVGFFDKMITAKVPVNNVNISGNPFIFHGEILNLTITCSGSPPFTYCHEFVTENTSVENFTCTHLATFTSCHMEIFRYFQDYGTYHVGIYISNGVKDVKRILEIMVINVTVHPTLSTVIIPIVCSLLTLIIIAIGIALYVQQRNQLAVEVANFDFQDDSDSYSERTFFEKIFDSFTCKNCRRSQFACGDNESDPLI</sequence>
<dbReference type="STRING" id="407821.A0A087TWL4"/>
<evidence type="ECO:0000313" key="4">
    <source>
        <dbReference type="Proteomes" id="UP000054359"/>
    </source>
</evidence>
<dbReference type="PANTHER" id="PTHR11861:SF8">
    <property type="entry name" value="PKD DOMAIN-CONTAINING PROTEIN"/>
    <property type="match status" value="1"/>
</dbReference>
<keyword evidence="1 3" id="KW-0812">Transmembrane</keyword>
<keyword evidence="2" id="KW-0732">Signal</keyword>
<keyword evidence="1" id="KW-1133">Transmembrane helix</keyword>
<accession>A0A087TWL4</accession>
<keyword evidence="4" id="KW-1185">Reference proteome</keyword>
<dbReference type="OrthoDB" id="6500045at2759"/>
<evidence type="ECO:0000256" key="1">
    <source>
        <dbReference type="SAM" id="Phobius"/>
    </source>
</evidence>
<dbReference type="EMBL" id="KK117084">
    <property type="protein sequence ID" value="KFM69503.1"/>
    <property type="molecule type" value="Genomic_DNA"/>
</dbReference>
<dbReference type="InterPro" id="IPR045219">
    <property type="entry name" value="PKAT"/>
</dbReference>
<reference evidence="3 4" key="1">
    <citation type="submission" date="2013-11" db="EMBL/GenBank/DDBJ databases">
        <title>Genome sequencing of Stegodyphus mimosarum.</title>
        <authorList>
            <person name="Bechsgaard J."/>
        </authorList>
    </citation>
    <scope>NUCLEOTIDE SEQUENCE [LARGE SCALE GENOMIC DNA]</scope>
</reference>
<feature type="signal peptide" evidence="2">
    <location>
        <begin position="1"/>
        <end position="23"/>
    </location>
</feature>
<keyword evidence="1" id="KW-0472">Membrane</keyword>
<feature type="transmembrane region" description="Helical" evidence="1">
    <location>
        <begin position="327"/>
        <end position="349"/>
    </location>
</feature>